<dbReference type="SUPFAM" id="SSF110849">
    <property type="entry name" value="ParB/Sulfiredoxin"/>
    <property type="match status" value="1"/>
</dbReference>
<dbReference type="EMBL" id="QSOI01000006">
    <property type="protein sequence ID" value="RGI84643.1"/>
    <property type="molecule type" value="Genomic_DNA"/>
</dbReference>
<reference evidence="3 4" key="1">
    <citation type="submission" date="2018-08" db="EMBL/GenBank/DDBJ databases">
        <title>A genome reference for cultivated species of the human gut microbiota.</title>
        <authorList>
            <person name="Zou Y."/>
            <person name="Xue W."/>
            <person name="Luo G."/>
        </authorList>
    </citation>
    <scope>NUCLEOTIDE SEQUENCE [LARGE SCALE GENOMIC DNA]</scope>
    <source>
        <strain evidence="2 4">AM40-15AC</strain>
        <strain evidence="1 3">TM09-19AC</strain>
    </source>
</reference>
<name>A0A3E4F6G6_9FIRM</name>
<gene>
    <name evidence="2" type="ORF">DW885_08540</name>
    <name evidence="1" type="ORF">DXD84_06795</name>
</gene>
<organism evidence="1 3">
    <name type="scientific">Dorea formicigenerans</name>
    <dbReference type="NCBI Taxonomy" id="39486"/>
    <lineage>
        <taxon>Bacteria</taxon>
        <taxon>Bacillati</taxon>
        <taxon>Bacillota</taxon>
        <taxon>Clostridia</taxon>
        <taxon>Lachnospirales</taxon>
        <taxon>Lachnospiraceae</taxon>
        <taxon>Dorea</taxon>
    </lineage>
</organism>
<sequence>MNEQRTVSPKSIYPLVTIESIDPDTLERIVKETKNGAGIPPIKVVEFRGYYFIWEGNYEMLAANITGKEQIDIEVIPWHQQKNWLSEENIEKQLKAVGRNALYDFEALGGFNYSEYPAFYD</sequence>
<accession>A0A3E4F6G6</accession>
<proteinExistence type="predicted"/>
<protein>
    <submittedName>
        <fullName evidence="1">Uncharacterized protein</fullName>
    </submittedName>
</protein>
<dbReference type="EMBL" id="QSGQ01000005">
    <property type="protein sequence ID" value="RHB39462.1"/>
    <property type="molecule type" value="Genomic_DNA"/>
</dbReference>
<evidence type="ECO:0000313" key="1">
    <source>
        <dbReference type="EMBL" id="RGI84643.1"/>
    </source>
</evidence>
<dbReference type="Proteomes" id="UP000260664">
    <property type="component" value="Unassembled WGS sequence"/>
</dbReference>
<dbReference type="InterPro" id="IPR036086">
    <property type="entry name" value="ParB/Sulfiredoxin_sf"/>
</dbReference>
<dbReference type="RefSeq" id="WP_117494904.1">
    <property type="nucleotide sequence ID" value="NZ_QSGQ01000005.1"/>
</dbReference>
<dbReference type="Proteomes" id="UP000284883">
    <property type="component" value="Unassembled WGS sequence"/>
</dbReference>
<evidence type="ECO:0000313" key="2">
    <source>
        <dbReference type="EMBL" id="RHB39462.1"/>
    </source>
</evidence>
<evidence type="ECO:0000313" key="4">
    <source>
        <dbReference type="Proteomes" id="UP000284883"/>
    </source>
</evidence>
<comment type="caution">
    <text evidence="1">The sequence shown here is derived from an EMBL/GenBank/DDBJ whole genome shotgun (WGS) entry which is preliminary data.</text>
</comment>
<evidence type="ECO:0000313" key="3">
    <source>
        <dbReference type="Proteomes" id="UP000260664"/>
    </source>
</evidence>
<dbReference type="AlphaFoldDB" id="A0A3E4F6G6"/>